<accession>A0ABT1C8P5</accession>
<keyword evidence="3" id="KW-0812">Transmembrane</keyword>
<proteinExistence type="inferred from homology"/>
<feature type="region of interest" description="Disordered" evidence="6">
    <location>
        <begin position="199"/>
        <end position="220"/>
    </location>
</feature>
<name>A0ABT1C8P5_9HYPH</name>
<dbReference type="PANTHER" id="PTHR34478">
    <property type="entry name" value="PROTEIN LEMA"/>
    <property type="match status" value="1"/>
</dbReference>
<gene>
    <name evidence="7" type="ORF">NGM99_15585</name>
</gene>
<dbReference type="PROSITE" id="PS51257">
    <property type="entry name" value="PROKAR_LIPOPROTEIN"/>
    <property type="match status" value="1"/>
</dbReference>
<dbReference type="RefSeq" id="WP_252820526.1">
    <property type="nucleotide sequence ID" value="NZ_JAMXQS010000007.1"/>
</dbReference>
<comment type="caution">
    <text evidence="7">The sequence shown here is derived from an EMBL/GenBank/DDBJ whole genome shotgun (WGS) entry which is preliminary data.</text>
</comment>
<keyword evidence="8" id="KW-1185">Reference proteome</keyword>
<reference evidence="7 8" key="1">
    <citation type="submission" date="2022-06" db="EMBL/GenBank/DDBJ databases">
        <title>Mesorhizobium sp. strain RP14 Genome sequencing and assembly.</title>
        <authorList>
            <person name="Kim I."/>
        </authorList>
    </citation>
    <scope>NUCLEOTIDE SEQUENCE [LARGE SCALE GENOMIC DNA]</scope>
    <source>
        <strain evidence="8">RP14(2022)</strain>
    </source>
</reference>
<dbReference type="InterPro" id="IPR023353">
    <property type="entry name" value="LemA-like_dom_sf"/>
</dbReference>
<protein>
    <submittedName>
        <fullName evidence="7">LemA family protein</fullName>
    </submittedName>
</protein>
<organism evidence="7 8">
    <name type="scientific">Mesorhizobium liriopis</name>
    <dbReference type="NCBI Taxonomy" id="2953882"/>
    <lineage>
        <taxon>Bacteria</taxon>
        <taxon>Pseudomonadati</taxon>
        <taxon>Pseudomonadota</taxon>
        <taxon>Alphaproteobacteria</taxon>
        <taxon>Hyphomicrobiales</taxon>
        <taxon>Phyllobacteriaceae</taxon>
        <taxon>Mesorhizobium</taxon>
    </lineage>
</organism>
<comment type="similarity">
    <text evidence="2">Belongs to the LemA family.</text>
</comment>
<evidence type="ECO:0000256" key="3">
    <source>
        <dbReference type="ARBA" id="ARBA00022692"/>
    </source>
</evidence>
<evidence type="ECO:0000256" key="1">
    <source>
        <dbReference type="ARBA" id="ARBA00004167"/>
    </source>
</evidence>
<dbReference type="Proteomes" id="UP001205906">
    <property type="component" value="Unassembled WGS sequence"/>
</dbReference>
<evidence type="ECO:0000313" key="8">
    <source>
        <dbReference type="Proteomes" id="UP001205906"/>
    </source>
</evidence>
<evidence type="ECO:0000256" key="2">
    <source>
        <dbReference type="ARBA" id="ARBA00008854"/>
    </source>
</evidence>
<sequence length="220" mass="24335">MVASLARPFPSFSFRLLAVFLLLPVLSACGYNTIPTQEEQARAAWSEVLNQYQRRADLIPNLVETVKGYAAQERETLEAVVAARAKATQTNVALPDDPNAVRQLQENQAQLTGALSRLLAIVESYPDLKSNQNFLALQAQLEGTENRIAVARRDYIERVREYNTTLRTFPSVIWANLWFRDAKPFETFTVPEDKIQVPSVNFGTNSNSGGTSTGTGNNGG</sequence>
<feature type="compositionally biased region" description="Gly residues" evidence="6">
    <location>
        <begin position="211"/>
        <end position="220"/>
    </location>
</feature>
<evidence type="ECO:0000256" key="5">
    <source>
        <dbReference type="ARBA" id="ARBA00023136"/>
    </source>
</evidence>
<evidence type="ECO:0000256" key="4">
    <source>
        <dbReference type="ARBA" id="ARBA00022989"/>
    </source>
</evidence>
<dbReference type="Pfam" id="PF04011">
    <property type="entry name" value="LemA"/>
    <property type="match status" value="1"/>
</dbReference>
<evidence type="ECO:0000256" key="6">
    <source>
        <dbReference type="SAM" id="MobiDB-lite"/>
    </source>
</evidence>
<comment type="subcellular location">
    <subcellularLocation>
        <location evidence="1">Membrane</location>
        <topology evidence="1">Single-pass membrane protein</topology>
    </subcellularLocation>
</comment>
<evidence type="ECO:0000313" key="7">
    <source>
        <dbReference type="EMBL" id="MCO6051206.1"/>
    </source>
</evidence>
<dbReference type="SUPFAM" id="SSF140478">
    <property type="entry name" value="LemA-like"/>
    <property type="match status" value="1"/>
</dbReference>
<dbReference type="PANTHER" id="PTHR34478:SF2">
    <property type="entry name" value="MEMBRANE PROTEIN"/>
    <property type="match status" value="1"/>
</dbReference>
<keyword evidence="5" id="KW-0472">Membrane</keyword>
<keyword evidence="4" id="KW-1133">Transmembrane helix</keyword>
<dbReference type="EMBL" id="JAMXQS010000007">
    <property type="protein sequence ID" value="MCO6051206.1"/>
    <property type="molecule type" value="Genomic_DNA"/>
</dbReference>
<dbReference type="InterPro" id="IPR007156">
    <property type="entry name" value="MamQ_LemA"/>
</dbReference>
<dbReference type="Gene3D" id="1.20.1440.20">
    <property type="entry name" value="LemA-like domain"/>
    <property type="match status" value="1"/>
</dbReference>